<dbReference type="RefSeq" id="WP_049835296.1">
    <property type="nucleotide sequence ID" value="NZ_CP012160.1"/>
</dbReference>
<dbReference type="Proteomes" id="UP000067444">
    <property type="component" value="Chromosome"/>
</dbReference>
<dbReference type="PANTHER" id="PTHR45458:SF1">
    <property type="entry name" value="SHORT CHAIN DEHYDROGENASE"/>
    <property type="match status" value="1"/>
</dbReference>
<evidence type="ECO:0000313" key="2">
    <source>
        <dbReference type="EMBL" id="AKS47055.1"/>
    </source>
</evidence>
<dbReference type="EMBL" id="CP012160">
    <property type="protein sequence ID" value="AKS47055.1"/>
    <property type="molecule type" value="Genomic_DNA"/>
</dbReference>
<accession>A0A0K0Y814</accession>
<dbReference type="Pfam" id="PF00106">
    <property type="entry name" value="adh_short"/>
    <property type="match status" value="1"/>
</dbReference>
<dbReference type="InterPro" id="IPR002347">
    <property type="entry name" value="SDR_fam"/>
</dbReference>
<evidence type="ECO:0000313" key="3">
    <source>
        <dbReference type="Proteomes" id="UP000067444"/>
    </source>
</evidence>
<comment type="similarity">
    <text evidence="1">Belongs to the short-chain dehydrogenases/reductases (SDR) family.</text>
</comment>
<name>A0A0K0Y814_9RHOB</name>
<keyword evidence="3" id="KW-1185">Reference proteome</keyword>
<gene>
    <name evidence="2" type="primary">csgA_1</name>
    <name evidence="2" type="ORF">OSB_25240</name>
</gene>
<dbReference type="PRINTS" id="PR00081">
    <property type="entry name" value="GDHRDH"/>
</dbReference>
<dbReference type="GO" id="GO:0016616">
    <property type="term" value="F:oxidoreductase activity, acting on the CH-OH group of donors, NAD or NADP as acceptor"/>
    <property type="evidence" value="ECO:0007669"/>
    <property type="project" value="TreeGrafter"/>
</dbReference>
<dbReference type="InterPro" id="IPR036291">
    <property type="entry name" value="NAD(P)-bd_dom_sf"/>
</dbReference>
<sequence>MTTYLITGVNRGIGAALAAGATARGHTVIGTTRDGRDGTMPLTLDDPARIAAQLADIPQVDVLINNAGIIGPDPDQQTPLNMDWGGFTHTLAVNTMAPLAVAQAVLPRLCESRVPKILTVSSQMAWMGYRKPTQIAYRASKSALNKVMQGLATMLEPDGIPVVVVDPGWVRTDMGGMDAEEDPDVVAAGILDISAGLTLAETGKFFRFTGEERDF</sequence>
<reference evidence="2 3" key="1">
    <citation type="journal article" date="2015" name="Genome Announc.">
        <title>Closed Genome Sequence of Octadecabacter temperatus SB1, the First Mesophilic Species of the Genus Octadecabacter.</title>
        <authorList>
            <person name="Voget S."/>
            <person name="Billerbeck S."/>
            <person name="Simon M."/>
            <person name="Daniel R."/>
        </authorList>
    </citation>
    <scope>NUCLEOTIDE SEQUENCE [LARGE SCALE GENOMIC DNA]</scope>
    <source>
        <strain evidence="2 3">SB1</strain>
    </source>
</reference>
<dbReference type="PATRIC" id="fig|1458307.3.peg.2550"/>
<proteinExistence type="inferred from homology"/>
<dbReference type="OrthoDB" id="9785826at2"/>
<dbReference type="AlphaFoldDB" id="A0A0K0Y814"/>
<dbReference type="PRINTS" id="PR00080">
    <property type="entry name" value="SDRFAMILY"/>
</dbReference>
<dbReference type="STRING" id="1458307.OSB_25240"/>
<dbReference type="SUPFAM" id="SSF51735">
    <property type="entry name" value="NAD(P)-binding Rossmann-fold domains"/>
    <property type="match status" value="1"/>
</dbReference>
<dbReference type="Gene3D" id="3.40.50.720">
    <property type="entry name" value="NAD(P)-binding Rossmann-like Domain"/>
    <property type="match status" value="1"/>
</dbReference>
<dbReference type="InterPro" id="IPR052184">
    <property type="entry name" value="SDR_enzymes"/>
</dbReference>
<organism evidence="2 3">
    <name type="scientific">Octadecabacter temperatus</name>
    <dbReference type="NCBI Taxonomy" id="1458307"/>
    <lineage>
        <taxon>Bacteria</taxon>
        <taxon>Pseudomonadati</taxon>
        <taxon>Pseudomonadota</taxon>
        <taxon>Alphaproteobacteria</taxon>
        <taxon>Rhodobacterales</taxon>
        <taxon>Roseobacteraceae</taxon>
        <taxon>Octadecabacter</taxon>
    </lineage>
</organism>
<dbReference type="KEGG" id="otm:OSB_25240"/>
<evidence type="ECO:0000256" key="1">
    <source>
        <dbReference type="RuleBase" id="RU000363"/>
    </source>
</evidence>
<dbReference type="PANTHER" id="PTHR45458">
    <property type="entry name" value="SHORT-CHAIN DEHYDROGENASE/REDUCTASE SDR"/>
    <property type="match status" value="1"/>
</dbReference>
<protein>
    <submittedName>
        <fullName evidence="2">C-factor</fullName>
    </submittedName>
</protein>